<dbReference type="AlphaFoldDB" id="A0AAJ0A7D7"/>
<dbReference type="RefSeq" id="XP_060422609.1">
    <property type="nucleotide sequence ID" value="XM_060567414.1"/>
</dbReference>
<comment type="caution">
    <text evidence="1">The sequence shown here is derived from an EMBL/GenBank/DDBJ whole genome shotgun (WGS) entry which is preliminary data.</text>
</comment>
<protein>
    <submittedName>
        <fullName evidence="1">Uncharacterized protein</fullName>
    </submittedName>
</protein>
<gene>
    <name evidence="1" type="ORF">BDP55DRAFT_416677</name>
</gene>
<accession>A0AAJ0A7D7</accession>
<proteinExistence type="predicted"/>
<organism evidence="1 2">
    <name type="scientific">Colletotrichum godetiae</name>
    <dbReference type="NCBI Taxonomy" id="1209918"/>
    <lineage>
        <taxon>Eukaryota</taxon>
        <taxon>Fungi</taxon>
        <taxon>Dikarya</taxon>
        <taxon>Ascomycota</taxon>
        <taxon>Pezizomycotina</taxon>
        <taxon>Sordariomycetes</taxon>
        <taxon>Hypocreomycetidae</taxon>
        <taxon>Glomerellales</taxon>
        <taxon>Glomerellaceae</taxon>
        <taxon>Colletotrichum</taxon>
        <taxon>Colletotrichum acutatum species complex</taxon>
    </lineage>
</organism>
<keyword evidence="2" id="KW-1185">Reference proteome</keyword>
<dbReference type="EMBL" id="JAHMHR010000083">
    <property type="protein sequence ID" value="KAK1657845.1"/>
    <property type="molecule type" value="Genomic_DNA"/>
</dbReference>
<evidence type="ECO:0000313" key="1">
    <source>
        <dbReference type="EMBL" id="KAK1657845.1"/>
    </source>
</evidence>
<name>A0AAJ0A7D7_9PEZI</name>
<sequence>MRVHPWQYILTTLENQVSDSQNFLAPSTAPISERIKRLCACFKLLRLRRGQHYQNTLFITYDWFEQAARVKRRALLENGDNHLLRHDWGRGFVAAMKDFFPDCEEQVWSRESEGQKAVDRHFLFKGQQFEFVVPDEDNGVSEDISESMVLESLETTLRGYEQELEGSWKRKIFNTSEDIHRVVEIPNKVR</sequence>
<dbReference type="Proteomes" id="UP001224890">
    <property type="component" value="Unassembled WGS sequence"/>
</dbReference>
<reference evidence="1" key="1">
    <citation type="submission" date="2021-06" db="EMBL/GenBank/DDBJ databases">
        <title>Comparative genomics, transcriptomics and evolutionary studies reveal genomic signatures of adaptation to plant cell wall in hemibiotrophic fungi.</title>
        <authorList>
            <consortium name="DOE Joint Genome Institute"/>
            <person name="Baroncelli R."/>
            <person name="Diaz J.F."/>
            <person name="Benocci T."/>
            <person name="Peng M."/>
            <person name="Battaglia E."/>
            <person name="Haridas S."/>
            <person name="Andreopoulos W."/>
            <person name="Labutti K."/>
            <person name="Pangilinan J."/>
            <person name="Floch G.L."/>
            <person name="Makela M.R."/>
            <person name="Henrissat B."/>
            <person name="Grigoriev I.V."/>
            <person name="Crouch J.A."/>
            <person name="De Vries R.P."/>
            <person name="Sukno S.A."/>
            <person name="Thon M.R."/>
        </authorList>
    </citation>
    <scope>NUCLEOTIDE SEQUENCE</scope>
    <source>
        <strain evidence="1">CBS 193.32</strain>
    </source>
</reference>
<evidence type="ECO:0000313" key="2">
    <source>
        <dbReference type="Proteomes" id="UP001224890"/>
    </source>
</evidence>
<dbReference type="GeneID" id="85451940"/>